<dbReference type="InterPro" id="IPR001387">
    <property type="entry name" value="Cro/C1-type_HTH"/>
</dbReference>
<dbReference type="PROSITE" id="PS50943">
    <property type="entry name" value="HTH_CROC1"/>
    <property type="match status" value="1"/>
</dbReference>
<evidence type="ECO:0000256" key="1">
    <source>
        <dbReference type="ARBA" id="ARBA00023125"/>
    </source>
</evidence>
<dbReference type="OrthoDB" id="9793869at2"/>
<organism evidence="3 4">
    <name type="scientific">Jejubacter calystegiae</name>
    <dbReference type="NCBI Taxonomy" id="2579935"/>
    <lineage>
        <taxon>Bacteria</taxon>
        <taxon>Pseudomonadati</taxon>
        <taxon>Pseudomonadota</taxon>
        <taxon>Gammaproteobacteria</taxon>
        <taxon>Enterobacterales</taxon>
        <taxon>Enterobacteriaceae</taxon>
        <taxon>Jejubacter</taxon>
    </lineage>
</organism>
<dbReference type="Gene3D" id="1.10.260.40">
    <property type="entry name" value="lambda repressor-like DNA-binding domains"/>
    <property type="match status" value="1"/>
</dbReference>
<dbReference type="GO" id="GO:0003677">
    <property type="term" value="F:DNA binding"/>
    <property type="evidence" value="ECO:0007669"/>
    <property type="project" value="UniProtKB-KW"/>
</dbReference>
<dbReference type="CDD" id="cd00093">
    <property type="entry name" value="HTH_XRE"/>
    <property type="match status" value="1"/>
</dbReference>
<dbReference type="InterPro" id="IPR013430">
    <property type="entry name" value="Toxin_antidote_HigA"/>
</dbReference>
<dbReference type="InterPro" id="IPR010982">
    <property type="entry name" value="Lambda_DNA-bd_dom_sf"/>
</dbReference>
<reference evidence="3 4" key="1">
    <citation type="submission" date="2019-05" db="EMBL/GenBank/DDBJ databases">
        <title>Complete genome sequence of Izhakiella calystegiae KSNA2, an endophyte isolated from beach morning glory (Calystegia soldanella).</title>
        <authorList>
            <person name="Jiang L."/>
            <person name="Jeong J.C."/>
            <person name="Kim C.Y."/>
            <person name="Kim D.H."/>
            <person name="Kim S.W."/>
            <person name="Lee j."/>
        </authorList>
    </citation>
    <scope>NUCLEOTIDE SEQUENCE [LARGE SCALE GENOMIC DNA]</scope>
    <source>
        <strain evidence="3 4">KSNA2</strain>
    </source>
</reference>
<dbReference type="RefSeq" id="WP_138094631.1">
    <property type="nucleotide sequence ID" value="NZ_CP040428.1"/>
</dbReference>
<protein>
    <submittedName>
        <fullName evidence="3">HigA family addiction module antidote protein</fullName>
    </submittedName>
</protein>
<dbReference type="AlphaFoldDB" id="A0A4P8YG44"/>
<evidence type="ECO:0000259" key="2">
    <source>
        <dbReference type="PROSITE" id="PS50943"/>
    </source>
</evidence>
<name>A0A4P8YG44_9ENTR</name>
<evidence type="ECO:0000313" key="4">
    <source>
        <dbReference type="Proteomes" id="UP000302163"/>
    </source>
</evidence>
<dbReference type="SMART" id="SM00530">
    <property type="entry name" value="HTH_XRE"/>
    <property type="match status" value="1"/>
</dbReference>
<keyword evidence="1" id="KW-0238">DNA-binding</keyword>
<dbReference type="PANTHER" id="PTHR36924:SF1">
    <property type="entry name" value="ANTITOXIN HIGA-1"/>
    <property type="match status" value="1"/>
</dbReference>
<proteinExistence type="predicted"/>
<dbReference type="Pfam" id="PF01381">
    <property type="entry name" value="HTH_3"/>
    <property type="match status" value="1"/>
</dbReference>
<evidence type="ECO:0000313" key="3">
    <source>
        <dbReference type="EMBL" id="QCT18853.1"/>
    </source>
</evidence>
<dbReference type="EMBL" id="CP040428">
    <property type="protein sequence ID" value="QCT18853.1"/>
    <property type="molecule type" value="Genomic_DNA"/>
</dbReference>
<feature type="domain" description="HTH cro/C1-type" evidence="2">
    <location>
        <begin position="14"/>
        <end position="69"/>
    </location>
</feature>
<sequence>MSTMHNPPHPGCLIRESMEALNISARELAGQLGVAPSTLQRVLSEKSAISPEMAVRLSAVIGSSDRIWLGLQADYDLWQARQAVDTTQLRRLA</sequence>
<dbReference type="SUPFAM" id="SSF47413">
    <property type="entry name" value="lambda repressor-like DNA-binding domains"/>
    <property type="match status" value="1"/>
</dbReference>
<dbReference type="KEGG" id="izh:FEM41_03895"/>
<dbReference type="Proteomes" id="UP000302163">
    <property type="component" value="Chromosome"/>
</dbReference>
<dbReference type="NCBIfam" id="TIGR02607">
    <property type="entry name" value="antidote_HigA"/>
    <property type="match status" value="1"/>
</dbReference>
<dbReference type="PANTHER" id="PTHR36924">
    <property type="entry name" value="ANTITOXIN HIGA-1"/>
    <property type="match status" value="1"/>
</dbReference>
<keyword evidence="4" id="KW-1185">Reference proteome</keyword>
<gene>
    <name evidence="3" type="ORF">FEM41_03895</name>
</gene>
<accession>A0A4P8YG44</accession>